<keyword evidence="2" id="KW-0479">Metal-binding</keyword>
<evidence type="ECO:0000256" key="1">
    <source>
        <dbReference type="ARBA" id="ARBA00022691"/>
    </source>
</evidence>
<keyword evidence="7" id="KW-1185">Reference proteome</keyword>
<dbReference type="InterPro" id="IPR007197">
    <property type="entry name" value="rSAM"/>
</dbReference>
<reference evidence="6 7" key="1">
    <citation type="submission" date="2023-06" db="EMBL/GenBank/DDBJ databases">
        <title>Genome sequence of Methancorpusculaceae sp. Cs1.</title>
        <authorList>
            <person name="Protasov E."/>
            <person name="Platt K."/>
            <person name="Poehlein A."/>
            <person name="Daniel R."/>
            <person name="Brune A."/>
        </authorList>
    </citation>
    <scope>NUCLEOTIDE SEQUENCE [LARGE SCALE GENOMIC DNA]</scope>
    <source>
        <strain evidence="6 7">Cs1</strain>
    </source>
</reference>
<dbReference type="Gene3D" id="3.20.20.70">
    <property type="entry name" value="Aldolase class I"/>
    <property type="match status" value="1"/>
</dbReference>
<sequence>MWTSLKAQLLEVGTVKLTGADATEYESKSTAGPGAGGRGSVFFSYEGHRVRLAVAEDSPITIRHIGGGTVMLTYGCIEVLGKLEKPGSHCPGQAYITISGSCIYHCRYCPVPGNAAPTKSIDEIVTLVKNAGDIHAISLTSGVVGTVEEEEKRALDAVLALKQFNLPIGVSIYPVAGTAQRLHEAGAGEVKFNLETATPELFKEMCPGMDRDLINAELDEAVTLFGKNHVFTNLIFGLGETDDEMKAAIDEVCRRGIIPTLRPFSPAADLKDLPRPGFKRFMNLYKHHRAALAANGLDTAKAETMCIACTGCDMVPGLD</sequence>
<accession>A0AAE4MEV4</accession>
<evidence type="ECO:0000313" key="7">
    <source>
        <dbReference type="Proteomes" id="UP001283212"/>
    </source>
</evidence>
<evidence type="ECO:0000313" key="6">
    <source>
        <dbReference type="EMBL" id="MDV0443650.1"/>
    </source>
</evidence>
<dbReference type="InterPro" id="IPR058240">
    <property type="entry name" value="rSAM_sf"/>
</dbReference>
<dbReference type="GO" id="GO:0046872">
    <property type="term" value="F:metal ion binding"/>
    <property type="evidence" value="ECO:0007669"/>
    <property type="project" value="UniProtKB-KW"/>
</dbReference>
<feature type="domain" description="Radical SAM core" evidence="5">
    <location>
        <begin position="88"/>
        <end position="291"/>
    </location>
</feature>
<evidence type="ECO:0000259" key="5">
    <source>
        <dbReference type="PROSITE" id="PS51918"/>
    </source>
</evidence>
<dbReference type="PANTHER" id="PTHR43726">
    <property type="entry name" value="3-METHYLORNITHINE SYNTHASE"/>
    <property type="match status" value="1"/>
</dbReference>
<keyword evidence="3" id="KW-0408">Iron</keyword>
<gene>
    <name evidence="6" type="ORF">McpCs1_10280</name>
</gene>
<protein>
    <recommendedName>
        <fullName evidence="5">Radical SAM core domain-containing protein</fullName>
    </recommendedName>
</protein>
<dbReference type="InterPro" id="IPR034422">
    <property type="entry name" value="HydE/PylB-like"/>
</dbReference>
<evidence type="ECO:0000256" key="4">
    <source>
        <dbReference type="ARBA" id="ARBA00023014"/>
    </source>
</evidence>
<dbReference type="SFLD" id="SFLDS00029">
    <property type="entry name" value="Radical_SAM"/>
    <property type="match status" value="1"/>
</dbReference>
<dbReference type="EMBL" id="JAWDKB010000004">
    <property type="protein sequence ID" value="MDV0443650.1"/>
    <property type="molecule type" value="Genomic_DNA"/>
</dbReference>
<dbReference type="InterPro" id="IPR013785">
    <property type="entry name" value="Aldolase_TIM"/>
</dbReference>
<dbReference type="PROSITE" id="PS51918">
    <property type="entry name" value="RADICAL_SAM"/>
    <property type="match status" value="1"/>
</dbReference>
<organism evidence="6 7">
    <name type="scientific">Methanorbis rubei</name>
    <dbReference type="NCBI Taxonomy" id="3028300"/>
    <lineage>
        <taxon>Archaea</taxon>
        <taxon>Methanobacteriati</taxon>
        <taxon>Methanobacteriota</taxon>
        <taxon>Stenosarchaea group</taxon>
        <taxon>Methanomicrobia</taxon>
        <taxon>Methanomicrobiales</taxon>
        <taxon>Methanocorpusculaceae</taxon>
        <taxon>Methanorbis</taxon>
    </lineage>
</organism>
<comment type="caution">
    <text evidence="6">The sequence shown here is derived from an EMBL/GenBank/DDBJ whole genome shotgun (WGS) entry which is preliminary data.</text>
</comment>
<keyword evidence="1" id="KW-0949">S-adenosyl-L-methionine</keyword>
<dbReference type="PANTHER" id="PTHR43726:SF1">
    <property type="entry name" value="BIOTIN SYNTHASE"/>
    <property type="match status" value="1"/>
</dbReference>
<dbReference type="SUPFAM" id="SSF102114">
    <property type="entry name" value="Radical SAM enzymes"/>
    <property type="match status" value="1"/>
</dbReference>
<dbReference type="GO" id="GO:0016740">
    <property type="term" value="F:transferase activity"/>
    <property type="evidence" value="ECO:0007669"/>
    <property type="project" value="TreeGrafter"/>
</dbReference>
<dbReference type="SMART" id="SM00729">
    <property type="entry name" value="Elp3"/>
    <property type="match status" value="1"/>
</dbReference>
<dbReference type="InterPro" id="IPR006638">
    <property type="entry name" value="Elp3/MiaA/NifB-like_rSAM"/>
</dbReference>
<evidence type="ECO:0000256" key="2">
    <source>
        <dbReference type="ARBA" id="ARBA00022723"/>
    </source>
</evidence>
<dbReference type="AlphaFoldDB" id="A0AAE4MEV4"/>
<keyword evidence="4" id="KW-0411">Iron-sulfur</keyword>
<dbReference type="GO" id="GO:0051536">
    <property type="term" value="F:iron-sulfur cluster binding"/>
    <property type="evidence" value="ECO:0007669"/>
    <property type="project" value="UniProtKB-KW"/>
</dbReference>
<proteinExistence type="predicted"/>
<dbReference type="Proteomes" id="UP001283212">
    <property type="component" value="Unassembled WGS sequence"/>
</dbReference>
<dbReference type="Pfam" id="PF04055">
    <property type="entry name" value="Radical_SAM"/>
    <property type="match status" value="1"/>
</dbReference>
<dbReference type="RefSeq" id="WP_338096172.1">
    <property type="nucleotide sequence ID" value="NZ_JAWDKB010000004.1"/>
</dbReference>
<name>A0AAE4MEV4_9EURY</name>
<evidence type="ECO:0000256" key="3">
    <source>
        <dbReference type="ARBA" id="ARBA00023004"/>
    </source>
</evidence>